<protein>
    <recommendedName>
        <fullName evidence="7">Chaplin domain-containing protein</fullName>
    </recommendedName>
</protein>
<reference evidence="8" key="2">
    <citation type="submission" date="2020-09" db="EMBL/GenBank/DDBJ databases">
        <authorList>
            <person name="Sun Q."/>
            <person name="Ohkuma M."/>
        </authorList>
    </citation>
    <scope>NUCLEOTIDE SEQUENCE</scope>
    <source>
        <strain evidence="8">JCM 4815</strain>
    </source>
</reference>
<dbReference type="Proteomes" id="UP000622166">
    <property type="component" value="Unassembled WGS sequence"/>
</dbReference>
<evidence type="ECO:0000256" key="1">
    <source>
        <dbReference type="ARBA" id="ARBA00004191"/>
    </source>
</evidence>
<keyword evidence="9" id="KW-1185">Reference proteome</keyword>
<keyword evidence="5" id="KW-0130">Cell adhesion</keyword>
<accession>A0A918UXY2</accession>
<evidence type="ECO:0000256" key="4">
    <source>
        <dbReference type="ARBA" id="ARBA00022729"/>
    </source>
</evidence>
<evidence type="ECO:0000256" key="6">
    <source>
        <dbReference type="ARBA" id="ARBA00023087"/>
    </source>
</evidence>
<keyword evidence="2" id="KW-0134">Cell wall</keyword>
<feature type="domain" description="Chaplin" evidence="7">
    <location>
        <begin position="61"/>
        <end position="98"/>
    </location>
</feature>
<proteinExistence type="predicted"/>
<evidence type="ECO:0000259" key="7">
    <source>
        <dbReference type="Pfam" id="PF03777"/>
    </source>
</evidence>
<keyword evidence="4" id="KW-0732">Signal</keyword>
<keyword evidence="3" id="KW-0964">Secreted</keyword>
<evidence type="ECO:0000256" key="3">
    <source>
        <dbReference type="ARBA" id="ARBA00022525"/>
    </source>
</evidence>
<gene>
    <name evidence="8" type="ORF">GCM10010365_74230</name>
</gene>
<evidence type="ECO:0000313" key="9">
    <source>
        <dbReference type="Proteomes" id="UP000622166"/>
    </source>
</evidence>
<dbReference type="Pfam" id="PF03777">
    <property type="entry name" value="ChpA-C"/>
    <property type="match status" value="1"/>
</dbReference>
<evidence type="ECO:0000313" key="8">
    <source>
        <dbReference type="EMBL" id="GGZ42694.1"/>
    </source>
</evidence>
<dbReference type="EMBL" id="BMVW01000028">
    <property type="protein sequence ID" value="GGZ42694.1"/>
    <property type="molecule type" value="Genomic_DNA"/>
</dbReference>
<evidence type="ECO:0000256" key="2">
    <source>
        <dbReference type="ARBA" id="ARBA00022512"/>
    </source>
</evidence>
<comment type="subcellular location">
    <subcellularLocation>
        <location evidence="1">Secreted</location>
        <location evidence="1">Cell wall</location>
    </subcellularLocation>
</comment>
<organism evidence="8 9">
    <name type="scientific">Streptomyces poonensis</name>
    <dbReference type="NCBI Taxonomy" id="68255"/>
    <lineage>
        <taxon>Bacteria</taxon>
        <taxon>Bacillati</taxon>
        <taxon>Actinomycetota</taxon>
        <taxon>Actinomycetes</taxon>
        <taxon>Kitasatosporales</taxon>
        <taxon>Streptomycetaceae</taxon>
        <taxon>Streptomyces</taxon>
    </lineage>
</organism>
<dbReference type="RefSeq" id="WP_229859943.1">
    <property type="nucleotide sequence ID" value="NZ_BMVW01000028.1"/>
</dbReference>
<dbReference type="AlphaFoldDB" id="A0A918UXY2"/>
<sequence length="103" mass="9606">MEIGMSDKRVAVGRTGARVAAVGAVVGAAAGVALVPAGAAHANIIGIGNAAFGNSCTNVGAAQSRGATTASAGAASGNVTQLPLNLQRNQCGNSGIVCAGCGG</sequence>
<evidence type="ECO:0000256" key="5">
    <source>
        <dbReference type="ARBA" id="ARBA00022889"/>
    </source>
</evidence>
<name>A0A918UXY2_9ACTN</name>
<dbReference type="GO" id="GO:0007155">
    <property type="term" value="P:cell adhesion"/>
    <property type="evidence" value="ECO:0007669"/>
    <property type="project" value="UniProtKB-KW"/>
</dbReference>
<comment type="caution">
    <text evidence="8">The sequence shown here is derived from an EMBL/GenBank/DDBJ whole genome shotgun (WGS) entry which is preliminary data.</text>
</comment>
<dbReference type="InterPro" id="IPR005528">
    <property type="entry name" value="ChpA-H"/>
</dbReference>
<reference evidence="8" key="1">
    <citation type="journal article" date="2014" name="Int. J. Syst. Evol. Microbiol.">
        <title>Complete genome sequence of Corynebacterium casei LMG S-19264T (=DSM 44701T), isolated from a smear-ripened cheese.</title>
        <authorList>
            <consortium name="US DOE Joint Genome Institute (JGI-PGF)"/>
            <person name="Walter F."/>
            <person name="Albersmeier A."/>
            <person name="Kalinowski J."/>
            <person name="Ruckert C."/>
        </authorList>
    </citation>
    <scope>NUCLEOTIDE SEQUENCE</scope>
    <source>
        <strain evidence="8">JCM 4815</strain>
    </source>
</reference>
<keyword evidence="6" id="KW-0034">Amyloid</keyword>